<feature type="transmembrane region" description="Helical" evidence="1">
    <location>
        <begin position="12"/>
        <end position="33"/>
    </location>
</feature>
<dbReference type="Gene3D" id="2.40.50.1020">
    <property type="entry name" value="LytTr DNA-binding domain"/>
    <property type="match status" value="1"/>
</dbReference>
<dbReference type="PROSITE" id="PS50930">
    <property type="entry name" value="HTH_LYTTR"/>
    <property type="match status" value="1"/>
</dbReference>
<organism evidence="3">
    <name type="scientific">Caulobacter sp. 602-2</name>
    <dbReference type="NCBI Taxonomy" id="2710887"/>
    <lineage>
        <taxon>Bacteria</taxon>
        <taxon>Pseudomonadati</taxon>
        <taxon>Pseudomonadota</taxon>
        <taxon>Alphaproteobacteria</taxon>
        <taxon>Caulobacterales</taxon>
        <taxon>Caulobacteraceae</taxon>
        <taxon>Caulobacter</taxon>
    </lineage>
</organism>
<feature type="transmembrane region" description="Helical" evidence="1">
    <location>
        <begin position="109"/>
        <end position="127"/>
    </location>
</feature>
<feature type="transmembrane region" description="Helical" evidence="1">
    <location>
        <begin position="39"/>
        <end position="60"/>
    </location>
</feature>
<evidence type="ECO:0000313" key="3">
    <source>
        <dbReference type="EMBL" id="NGM52363.1"/>
    </source>
</evidence>
<feature type="transmembrane region" description="Helical" evidence="1">
    <location>
        <begin position="72"/>
        <end position="97"/>
    </location>
</feature>
<gene>
    <name evidence="3" type="ORF">G5B46_22355</name>
</gene>
<keyword evidence="1" id="KW-0472">Membrane</keyword>
<evidence type="ECO:0000259" key="2">
    <source>
        <dbReference type="PROSITE" id="PS50930"/>
    </source>
</evidence>
<dbReference type="AlphaFoldDB" id="A0A6G4R3R6"/>
<dbReference type="InterPro" id="IPR007492">
    <property type="entry name" value="LytTR_DNA-bd_dom"/>
</dbReference>
<proteinExistence type="predicted"/>
<dbReference type="GO" id="GO:0003677">
    <property type="term" value="F:DNA binding"/>
    <property type="evidence" value="ECO:0007669"/>
    <property type="project" value="InterPro"/>
</dbReference>
<sequence>MATLAARHGRGVLVAGIAGLFLAFVGAFGTGDAPLWMRLVYWLVLCWSGAAAGAVVGGIVQNSGLTERRPFVGGAVITLGVALPGTLYVWAVSSLMFGGLPRLETLGRFFLPVLVITAAITALNFLAARRPIETHAGAPEAAPPRFLERLPPRLRGATLYAVEAQDHYLRLHTSKGEDLILMRLSDAVSELEGIEGAQTHRSWWVARAAVADARRGDGRAVLTLANGAEAPVSRAYAKALREAGWF</sequence>
<keyword evidence="1" id="KW-0812">Transmembrane</keyword>
<protein>
    <submittedName>
        <fullName evidence="3">LytTR family transcriptional regulator</fullName>
    </submittedName>
</protein>
<dbReference type="EMBL" id="JAAKGT010000016">
    <property type="protein sequence ID" value="NGM52363.1"/>
    <property type="molecule type" value="Genomic_DNA"/>
</dbReference>
<dbReference type="Pfam" id="PF04397">
    <property type="entry name" value="LytTR"/>
    <property type="match status" value="1"/>
</dbReference>
<reference evidence="3" key="1">
    <citation type="submission" date="2020-02" db="EMBL/GenBank/DDBJ databases">
        <authorList>
            <person name="Gao J."/>
            <person name="Sun J."/>
        </authorList>
    </citation>
    <scope>NUCLEOTIDE SEQUENCE</scope>
    <source>
        <strain evidence="3">602-2</strain>
    </source>
</reference>
<comment type="caution">
    <text evidence="3">The sequence shown here is derived from an EMBL/GenBank/DDBJ whole genome shotgun (WGS) entry which is preliminary data.</text>
</comment>
<dbReference type="RefSeq" id="WP_165262625.1">
    <property type="nucleotide sequence ID" value="NZ_JAAKGT010000016.1"/>
</dbReference>
<dbReference type="SMART" id="SM00850">
    <property type="entry name" value="LytTR"/>
    <property type="match status" value="1"/>
</dbReference>
<name>A0A6G4R3R6_9CAUL</name>
<keyword evidence="1" id="KW-1133">Transmembrane helix</keyword>
<feature type="domain" description="HTH LytTR-type" evidence="2">
    <location>
        <begin position="147"/>
        <end position="246"/>
    </location>
</feature>
<accession>A0A6G4R3R6</accession>
<evidence type="ECO:0000256" key="1">
    <source>
        <dbReference type="SAM" id="Phobius"/>
    </source>
</evidence>